<dbReference type="SUPFAM" id="SSF81383">
    <property type="entry name" value="F-box domain"/>
    <property type="match status" value="1"/>
</dbReference>
<dbReference type="Gramene" id="mRNA:HanXRQr2_Chr15g0676091">
    <property type="protein sequence ID" value="CDS:HanXRQr2_Chr15g0676091.1"/>
    <property type="gene ID" value="HanXRQr2_Chr15g0676091"/>
</dbReference>
<gene>
    <name evidence="2" type="ORF">HanXRQr2_Chr15g0676091</name>
</gene>
<evidence type="ECO:0000259" key="1">
    <source>
        <dbReference type="SMART" id="SM00256"/>
    </source>
</evidence>
<comment type="caution">
    <text evidence="2">The sequence shown here is derived from an EMBL/GenBank/DDBJ whole genome shotgun (WGS) entry which is preliminary data.</text>
</comment>
<accession>A0A9K3DZ82</accession>
<evidence type="ECO:0000313" key="3">
    <source>
        <dbReference type="Proteomes" id="UP000215914"/>
    </source>
</evidence>
<proteinExistence type="predicted"/>
<dbReference type="PANTHER" id="PTHR31672">
    <property type="entry name" value="BNACNNG10540D PROTEIN"/>
    <property type="match status" value="1"/>
</dbReference>
<dbReference type="InterPro" id="IPR050796">
    <property type="entry name" value="SCF_F-box_component"/>
</dbReference>
<keyword evidence="3" id="KW-1185">Reference proteome</keyword>
<evidence type="ECO:0000313" key="2">
    <source>
        <dbReference type="EMBL" id="KAF5763073.1"/>
    </source>
</evidence>
<protein>
    <submittedName>
        <fullName evidence="2">F-box domain-containing protein</fullName>
    </submittedName>
</protein>
<dbReference type="InterPro" id="IPR001810">
    <property type="entry name" value="F-box_dom"/>
</dbReference>
<sequence>MLNDLCEELNVEILSRLPTKSLLRFRSVSKSLCARIGSPSFIRIHTLRSPKKVMLRHQFPFKDMYALHSEGQLSCTSIPQVEYPFRSSSIIVGSCNGILCVYENVNGGIHLWNPSIRRKVTIQNRPSWSDYKIRHDPLGFGFDPILDDYKILMRPEKRDVF</sequence>
<reference evidence="2" key="2">
    <citation type="submission" date="2020-06" db="EMBL/GenBank/DDBJ databases">
        <title>Helianthus annuus Genome sequencing and assembly Release 2.</title>
        <authorList>
            <person name="Gouzy J."/>
            <person name="Langlade N."/>
            <person name="Munos S."/>
        </authorList>
    </citation>
    <scope>NUCLEOTIDE SEQUENCE</scope>
    <source>
        <tissue evidence="2">Leaves</tissue>
    </source>
</reference>
<name>A0A9K3DZ82_HELAN</name>
<feature type="domain" description="F-box" evidence="1">
    <location>
        <begin position="5"/>
        <end position="45"/>
    </location>
</feature>
<dbReference type="PANTHER" id="PTHR31672:SF6">
    <property type="entry name" value="F-BOX DOMAIN-CONTAINING PROTEIN"/>
    <property type="match status" value="1"/>
</dbReference>
<dbReference type="Pfam" id="PF08268">
    <property type="entry name" value="FBA_3"/>
    <property type="match status" value="1"/>
</dbReference>
<dbReference type="InterPro" id="IPR036047">
    <property type="entry name" value="F-box-like_dom_sf"/>
</dbReference>
<dbReference type="InterPro" id="IPR017451">
    <property type="entry name" value="F-box-assoc_interact_dom"/>
</dbReference>
<reference evidence="2" key="1">
    <citation type="journal article" date="2017" name="Nature">
        <title>The sunflower genome provides insights into oil metabolism, flowering and Asterid evolution.</title>
        <authorList>
            <person name="Badouin H."/>
            <person name="Gouzy J."/>
            <person name="Grassa C.J."/>
            <person name="Murat F."/>
            <person name="Staton S.E."/>
            <person name="Cottret L."/>
            <person name="Lelandais-Briere C."/>
            <person name="Owens G.L."/>
            <person name="Carrere S."/>
            <person name="Mayjonade B."/>
            <person name="Legrand L."/>
            <person name="Gill N."/>
            <person name="Kane N.C."/>
            <person name="Bowers J.E."/>
            <person name="Hubner S."/>
            <person name="Bellec A."/>
            <person name="Berard A."/>
            <person name="Berges H."/>
            <person name="Blanchet N."/>
            <person name="Boniface M.C."/>
            <person name="Brunel D."/>
            <person name="Catrice O."/>
            <person name="Chaidir N."/>
            <person name="Claudel C."/>
            <person name="Donnadieu C."/>
            <person name="Faraut T."/>
            <person name="Fievet G."/>
            <person name="Helmstetter N."/>
            <person name="King M."/>
            <person name="Knapp S.J."/>
            <person name="Lai Z."/>
            <person name="Le Paslier M.C."/>
            <person name="Lippi Y."/>
            <person name="Lorenzon L."/>
            <person name="Mandel J.R."/>
            <person name="Marage G."/>
            <person name="Marchand G."/>
            <person name="Marquand E."/>
            <person name="Bret-Mestries E."/>
            <person name="Morien E."/>
            <person name="Nambeesan S."/>
            <person name="Nguyen T."/>
            <person name="Pegot-Espagnet P."/>
            <person name="Pouilly N."/>
            <person name="Raftis F."/>
            <person name="Sallet E."/>
            <person name="Schiex T."/>
            <person name="Thomas J."/>
            <person name="Vandecasteele C."/>
            <person name="Vares D."/>
            <person name="Vear F."/>
            <person name="Vautrin S."/>
            <person name="Crespi M."/>
            <person name="Mangin B."/>
            <person name="Burke J.M."/>
            <person name="Salse J."/>
            <person name="Munos S."/>
            <person name="Vincourt P."/>
            <person name="Rieseberg L.H."/>
            <person name="Langlade N.B."/>
        </authorList>
    </citation>
    <scope>NUCLEOTIDE SEQUENCE</scope>
    <source>
        <tissue evidence="2">Leaves</tissue>
    </source>
</reference>
<dbReference type="NCBIfam" id="TIGR01640">
    <property type="entry name" value="F_box_assoc_1"/>
    <property type="match status" value="1"/>
</dbReference>
<dbReference type="SMART" id="SM00256">
    <property type="entry name" value="FBOX"/>
    <property type="match status" value="1"/>
</dbReference>
<dbReference type="Pfam" id="PF00646">
    <property type="entry name" value="F-box"/>
    <property type="match status" value="1"/>
</dbReference>
<organism evidence="2 3">
    <name type="scientific">Helianthus annuus</name>
    <name type="common">Common sunflower</name>
    <dbReference type="NCBI Taxonomy" id="4232"/>
    <lineage>
        <taxon>Eukaryota</taxon>
        <taxon>Viridiplantae</taxon>
        <taxon>Streptophyta</taxon>
        <taxon>Embryophyta</taxon>
        <taxon>Tracheophyta</taxon>
        <taxon>Spermatophyta</taxon>
        <taxon>Magnoliopsida</taxon>
        <taxon>eudicotyledons</taxon>
        <taxon>Gunneridae</taxon>
        <taxon>Pentapetalae</taxon>
        <taxon>asterids</taxon>
        <taxon>campanulids</taxon>
        <taxon>Asterales</taxon>
        <taxon>Asteraceae</taxon>
        <taxon>Asteroideae</taxon>
        <taxon>Heliantheae alliance</taxon>
        <taxon>Heliantheae</taxon>
        <taxon>Helianthus</taxon>
    </lineage>
</organism>
<dbReference type="EMBL" id="MNCJ02000330">
    <property type="protein sequence ID" value="KAF5763073.1"/>
    <property type="molecule type" value="Genomic_DNA"/>
</dbReference>
<dbReference type="InterPro" id="IPR013187">
    <property type="entry name" value="F-box-assoc_dom_typ3"/>
</dbReference>
<dbReference type="AlphaFoldDB" id="A0A9K3DZ82"/>
<dbReference type="Proteomes" id="UP000215914">
    <property type="component" value="Unassembled WGS sequence"/>
</dbReference>